<dbReference type="PROSITE" id="PS51873">
    <property type="entry name" value="TRIAD"/>
    <property type="match status" value="1"/>
</dbReference>
<dbReference type="AlphaFoldDB" id="R7U777"/>
<evidence type="ECO:0000256" key="6">
    <source>
        <dbReference type="ARBA" id="ARBA00022771"/>
    </source>
</evidence>
<organism evidence="10">
    <name type="scientific">Capitella teleta</name>
    <name type="common">Polychaete worm</name>
    <dbReference type="NCBI Taxonomy" id="283909"/>
    <lineage>
        <taxon>Eukaryota</taxon>
        <taxon>Metazoa</taxon>
        <taxon>Spiralia</taxon>
        <taxon>Lophotrochozoa</taxon>
        <taxon>Annelida</taxon>
        <taxon>Polychaeta</taxon>
        <taxon>Sedentaria</taxon>
        <taxon>Scolecida</taxon>
        <taxon>Capitellidae</taxon>
        <taxon>Capitella</taxon>
    </lineage>
</organism>
<evidence type="ECO:0000256" key="1">
    <source>
        <dbReference type="ARBA" id="ARBA00001798"/>
    </source>
</evidence>
<proteinExistence type="predicted"/>
<keyword evidence="12" id="KW-1185">Reference proteome</keyword>
<keyword evidence="5" id="KW-0677">Repeat</keyword>
<evidence type="ECO:0000256" key="4">
    <source>
        <dbReference type="ARBA" id="ARBA00022723"/>
    </source>
</evidence>
<dbReference type="EnsemblMetazoa" id="CapteT216609">
    <property type="protein sequence ID" value="CapteP216609"/>
    <property type="gene ID" value="CapteG216609"/>
</dbReference>
<evidence type="ECO:0000256" key="5">
    <source>
        <dbReference type="ARBA" id="ARBA00022737"/>
    </source>
</evidence>
<keyword evidence="6" id="KW-0863">Zinc-finger</keyword>
<comment type="catalytic activity">
    <reaction evidence="1">
        <text>[E2 ubiquitin-conjugating enzyme]-S-ubiquitinyl-L-cysteine + [acceptor protein]-L-lysine = [E2 ubiquitin-conjugating enzyme]-L-cysteine + [acceptor protein]-N(6)-ubiquitinyl-L-lysine.</text>
        <dbReference type="EC" id="2.3.2.31"/>
    </reaction>
</comment>
<dbReference type="Gene3D" id="1.20.120.1750">
    <property type="match status" value="1"/>
</dbReference>
<dbReference type="OMA" id="CCEGSEA"/>
<dbReference type="InterPro" id="IPR002867">
    <property type="entry name" value="IBR_dom"/>
</dbReference>
<dbReference type="HOGENOM" id="CLU_323723_0_0_1"/>
<accession>R7U777</accession>
<protein>
    <recommendedName>
        <fullName evidence="2">RBR-type E3 ubiquitin transferase</fullName>
        <ecNumber evidence="2">2.3.2.31</ecNumber>
    </recommendedName>
</protein>
<dbReference type="PANTHER" id="PTHR11685">
    <property type="entry name" value="RBR FAMILY RING FINGER AND IBR DOMAIN-CONTAINING"/>
    <property type="match status" value="1"/>
</dbReference>
<dbReference type="Proteomes" id="UP000014760">
    <property type="component" value="Unassembled WGS sequence"/>
</dbReference>
<feature type="domain" description="RING-type" evidence="9">
    <location>
        <begin position="487"/>
        <end position="714"/>
    </location>
</feature>
<dbReference type="SMART" id="SM00647">
    <property type="entry name" value="IBR"/>
    <property type="match status" value="2"/>
</dbReference>
<dbReference type="EC" id="2.3.2.31" evidence="2"/>
<reference evidence="12" key="1">
    <citation type="submission" date="2012-12" db="EMBL/GenBank/DDBJ databases">
        <authorList>
            <person name="Hellsten U."/>
            <person name="Grimwood J."/>
            <person name="Chapman J.A."/>
            <person name="Shapiro H."/>
            <person name="Aerts A."/>
            <person name="Otillar R.P."/>
            <person name="Terry A.Y."/>
            <person name="Boore J.L."/>
            <person name="Simakov O."/>
            <person name="Marletaz F."/>
            <person name="Cho S.-J."/>
            <person name="Edsinger-Gonzales E."/>
            <person name="Havlak P."/>
            <person name="Kuo D.-H."/>
            <person name="Larsson T."/>
            <person name="Lv J."/>
            <person name="Arendt D."/>
            <person name="Savage R."/>
            <person name="Osoegawa K."/>
            <person name="de Jong P."/>
            <person name="Lindberg D.R."/>
            <person name="Seaver E.C."/>
            <person name="Weisblat D.A."/>
            <person name="Putnam N.H."/>
            <person name="Grigoriev I.V."/>
            <person name="Rokhsar D.S."/>
        </authorList>
    </citation>
    <scope>NUCLEOTIDE SEQUENCE</scope>
    <source>
        <strain evidence="12">I ESC-2004</strain>
    </source>
</reference>
<evidence type="ECO:0000256" key="7">
    <source>
        <dbReference type="ARBA" id="ARBA00022786"/>
    </source>
</evidence>
<dbReference type="SUPFAM" id="SSF57850">
    <property type="entry name" value="RING/U-box"/>
    <property type="match status" value="2"/>
</dbReference>
<dbReference type="Pfam" id="PF01485">
    <property type="entry name" value="IBR"/>
    <property type="match status" value="1"/>
</dbReference>
<evidence type="ECO:0000313" key="12">
    <source>
        <dbReference type="Proteomes" id="UP000014760"/>
    </source>
</evidence>
<evidence type="ECO:0000256" key="8">
    <source>
        <dbReference type="ARBA" id="ARBA00022833"/>
    </source>
</evidence>
<dbReference type="InterPro" id="IPR044066">
    <property type="entry name" value="TRIAD_supradom"/>
</dbReference>
<evidence type="ECO:0000256" key="2">
    <source>
        <dbReference type="ARBA" id="ARBA00012251"/>
    </source>
</evidence>
<name>R7U777_CAPTE</name>
<dbReference type="Pfam" id="PF22191">
    <property type="entry name" value="IBR_1"/>
    <property type="match status" value="1"/>
</dbReference>
<evidence type="ECO:0000256" key="3">
    <source>
        <dbReference type="ARBA" id="ARBA00022679"/>
    </source>
</evidence>
<dbReference type="OrthoDB" id="6152076at2759"/>
<dbReference type="EMBL" id="KB304521">
    <property type="protein sequence ID" value="ELU01971.1"/>
    <property type="molecule type" value="Genomic_DNA"/>
</dbReference>
<sequence length="893" mass="103131">MRKKCNIDSVNSGGSFHLGGHRGKILHEGRHQHMVFKYVLESNQRDEKHHRAIEQFKDEHLHDGDMCHSTIYGIYNPMQEIGHSLNKRKRWLLVDEVCKAIDELQNDPEAPVRLTCIEREVDPLLKGDMCRYSKRILSSDCTGYHDSKMKQSSVYPTNHTYARFTALRNTEKLKRGAGVDHGKLNKKQRQKIARRSLHFRNGRSEQRRVHLNVDKLNHKQVESLNFDLVEPESEPEIRYEVTHPMPVCPHRFLRTDHEARMLQKYGPLMKTTQLHKQAKLIDDCDLEQRIIQDVEEDFYNAALQYSLEDDAQNSSRTSSVSLLDAVIHKKPKVKRKRRKCGKKDDDELKPKRIIYEEPNIKLLDNNDDDMFLHATGSDISEWSEIPDPKTVHLEIKEGNLRSLKTYHGEAFVEGKSNPKVCSLLMGGNVHMTWKESDETDWEMVKDEDVVTIVAIRITGSLGHDEMERVFDVIERQKDSMKSMNQVVHAIRQASSSSYQGGRKVKRASSGLLGKIFNPCKQVQILSHSEAQRIAVVEHYAKLENNIFKQAYQCESFIDLASLLWHLPSEHHQQLMDNITATRVSSDPSWNRCPNPKCQRYARVLDTERPSVLNIECECGLKWCFYCKERIHWPASCRHNKYYIDHLKRLGLYNKTGYHQDTVVNVSVKRCPKCQYPIQKNGGCPHMICSMCQVSFCWLCSKRFNNHPIRCTTVSPEVIELLVFPFGGLHGKWLELAVQHRTSKEYLGLIKSTARIAKMQKSLDVEKLTCMFSRDNSVIKLKNRKIAKSRNVLSCRELVDSLLKSVAFIQEIQHCLEFSCVMAGIVSNRAITIRLKKSIEQMTSTLQHIHEILGNVDQSNFEAISDRLPFLLSSTIKQLEKLQRIATCVNDGPY</sequence>
<dbReference type="GO" id="GO:0008270">
    <property type="term" value="F:zinc ion binding"/>
    <property type="evidence" value="ECO:0007669"/>
    <property type="project" value="UniProtKB-KW"/>
</dbReference>
<evidence type="ECO:0000313" key="11">
    <source>
        <dbReference type="EnsemblMetazoa" id="CapteP216609"/>
    </source>
</evidence>
<keyword evidence="3" id="KW-0808">Transferase</keyword>
<evidence type="ECO:0000259" key="9">
    <source>
        <dbReference type="PROSITE" id="PS51873"/>
    </source>
</evidence>
<dbReference type="CDD" id="cd20335">
    <property type="entry name" value="BRcat_RBR"/>
    <property type="match status" value="1"/>
</dbReference>
<dbReference type="InterPro" id="IPR031127">
    <property type="entry name" value="E3_UB_ligase_RBR"/>
</dbReference>
<dbReference type="GO" id="GO:0061630">
    <property type="term" value="F:ubiquitin protein ligase activity"/>
    <property type="evidence" value="ECO:0007669"/>
    <property type="project" value="UniProtKB-EC"/>
</dbReference>
<dbReference type="CDD" id="cd20336">
    <property type="entry name" value="Rcat_RBR"/>
    <property type="match status" value="1"/>
</dbReference>
<reference evidence="10 12" key="2">
    <citation type="journal article" date="2013" name="Nature">
        <title>Insights into bilaterian evolution from three spiralian genomes.</title>
        <authorList>
            <person name="Simakov O."/>
            <person name="Marletaz F."/>
            <person name="Cho S.J."/>
            <person name="Edsinger-Gonzales E."/>
            <person name="Havlak P."/>
            <person name="Hellsten U."/>
            <person name="Kuo D.H."/>
            <person name="Larsson T."/>
            <person name="Lv J."/>
            <person name="Arendt D."/>
            <person name="Savage R."/>
            <person name="Osoegawa K."/>
            <person name="de Jong P."/>
            <person name="Grimwood J."/>
            <person name="Chapman J.A."/>
            <person name="Shapiro H."/>
            <person name="Aerts A."/>
            <person name="Otillar R.P."/>
            <person name="Terry A.Y."/>
            <person name="Boore J.L."/>
            <person name="Grigoriev I.V."/>
            <person name="Lindberg D.R."/>
            <person name="Seaver E.C."/>
            <person name="Weisblat D.A."/>
            <person name="Putnam N.H."/>
            <person name="Rokhsar D.S."/>
        </authorList>
    </citation>
    <scope>NUCLEOTIDE SEQUENCE</scope>
    <source>
        <strain evidence="10 12">I ESC-2004</strain>
    </source>
</reference>
<dbReference type="EMBL" id="AMQN01009071">
    <property type="status" value="NOT_ANNOTATED_CDS"/>
    <property type="molecule type" value="Genomic_DNA"/>
</dbReference>
<dbReference type="GO" id="GO:0016567">
    <property type="term" value="P:protein ubiquitination"/>
    <property type="evidence" value="ECO:0007669"/>
    <property type="project" value="InterPro"/>
</dbReference>
<dbReference type="STRING" id="283909.R7U777"/>
<keyword evidence="7" id="KW-0833">Ubl conjugation pathway</keyword>
<keyword evidence="4" id="KW-0479">Metal-binding</keyword>
<keyword evidence="8" id="KW-0862">Zinc</keyword>
<evidence type="ECO:0000313" key="10">
    <source>
        <dbReference type="EMBL" id="ELU01971.1"/>
    </source>
</evidence>
<gene>
    <name evidence="10" type="ORF">CAPTEDRAFT_216609</name>
</gene>
<reference evidence="11" key="3">
    <citation type="submission" date="2015-06" db="UniProtKB">
        <authorList>
            <consortium name="EnsemblMetazoa"/>
        </authorList>
    </citation>
    <scope>IDENTIFICATION</scope>
</reference>